<dbReference type="AlphaFoldDB" id="A0A381UB85"/>
<dbReference type="InterPro" id="IPR001537">
    <property type="entry name" value="SpoU_MeTrfase"/>
</dbReference>
<dbReference type="GO" id="GO:0006396">
    <property type="term" value="P:RNA processing"/>
    <property type="evidence" value="ECO:0007669"/>
    <property type="project" value="InterPro"/>
</dbReference>
<dbReference type="InterPro" id="IPR004441">
    <property type="entry name" value="rRNA_MeTrfase_TrmH"/>
</dbReference>
<evidence type="ECO:0000256" key="2">
    <source>
        <dbReference type="ARBA" id="ARBA00022679"/>
    </source>
</evidence>
<evidence type="ECO:0000313" key="4">
    <source>
        <dbReference type="EMBL" id="SVA25495.1"/>
    </source>
</evidence>
<dbReference type="SUPFAM" id="SSF75217">
    <property type="entry name" value="alpha/beta knot"/>
    <property type="match status" value="1"/>
</dbReference>
<dbReference type="InterPro" id="IPR029026">
    <property type="entry name" value="tRNA_m1G_MTases_N"/>
</dbReference>
<organism evidence="4">
    <name type="scientific">marine metagenome</name>
    <dbReference type="NCBI Taxonomy" id="408172"/>
    <lineage>
        <taxon>unclassified sequences</taxon>
        <taxon>metagenomes</taxon>
        <taxon>ecological metagenomes</taxon>
    </lineage>
</organism>
<dbReference type="EMBL" id="UINC01006101">
    <property type="protein sequence ID" value="SVA25495.1"/>
    <property type="molecule type" value="Genomic_DNA"/>
</dbReference>
<dbReference type="GO" id="GO:0008173">
    <property type="term" value="F:RNA methyltransferase activity"/>
    <property type="evidence" value="ECO:0007669"/>
    <property type="project" value="InterPro"/>
</dbReference>
<reference evidence="4" key="1">
    <citation type="submission" date="2018-05" db="EMBL/GenBank/DDBJ databases">
        <authorList>
            <person name="Lanie J.A."/>
            <person name="Ng W.-L."/>
            <person name="Kazmierczak K.M."/>
            <person name="Andrzejewski T.M."/>
            <person name="Davidsen T.M."/>
            <person name="Wayne K.J."/>
            <person name="Tettelin H."/>
            <person name="Glass J.I."/>
            <person name="Rusch D."/>
            <person name="Podicherti R."/>
            <person name="Tsui H.-C.T."/>
            <person name="Winkler M.E."/>
        </authorList>
    </citation>
    <scope>NUCLEOTIDE SEQUENCE</scope>
</reference>
<dbReference type="GO" id="GO:0005829">
    <property type="term" value="C:cytosol"/>
    <property type="evidence" value="ECO:0007669"/>
    <property type="project" value="TreeGrafter"/>
</dbReference>
<dbReference type="GO" id="GO:0003723">
    <property type="term" value="F:RNA binding"/>
    <property type="evidence" value="ECO:0007669"/>
    <property type="project" value="InterPro"/>
</dbReference>
<dbReference type="Pfam" id="PF00588">
    <property type="entry name" value="SpoU_methylase"/>
    <property type="match status" value="1"/>
</dbReference>
<keyword evidence="2" id="KW-0808">Transferase</keyword>
<dbReference type="GO" id="GO:0032259">
    <property type="term" value="P:methylation"/>
    <property type="evidence" value="ECO:0007669"/>
    <property type="project" value="UniProtKB-KW"/>
</dbReference>
<evidence type="ECO:0000259" key="3">
    <source>
        <dbReference type="Pfam" id="PF00588"/>
    </source>
</evidence>
<sequence>MKKIKNEDLNRLSIKEYKNSKKISVCIILDNVRSLNNIGSCFRTADAFLIKKMYLTGFTAKPPSRDIEKTALGATDSVEWKHVKEIKKLIIQLKKEGWKIILVEQTDKSINLKDFKPLLPEKYAFIFGNEVFGVSEDALKEADAALEIPQFGTKHSFNISVSMGIILWDHYVKTTIK</sequence>
<dbReference type="Gene3D" id="3.40.1280.10">
    <property type="match status" value="1"/>
</dbReference>
<proteinExistence type="predicted"/>
<dbReference type="PANTHER" id="PTHR46429">
    <property type="entry name" value="23S RRNA (GUANOSINE-2'-O-)-METHYLTRANSFERASE RLMB"/>
    <property type="match status" value="1"/>
</dbReference>
<name>A0A381UB85_9ZZZZ</name>
<dbReference type="InterPro" id="IPR029028">
    <property type="entry name" value="Alpha/beta_knot_MTases"/>
</dbReference>
<keyword evidence="1" id="KW-0489">Methyltransferase</keyword>
<dbReference type="PANTHER" id="PTHR46429:SF1">
    <property type="entry name" value="23S RRNA (GUANOSINE-2'-O-)-METHYLTRANSFERASE RLMB"/>
    <property type="match status" value="1"/>
</dbReference>
<gene>
    <name evidence="4" type="ORF">METZ01_LOCUS78349</name>
</gene>
<accession>A0A381UB85</accession>
<protein>
    <recommendedName>
        <fullName evidence="3">tRNA/rRNA methyltransferase SpoU type domain-containing protein</fullName>
    </recommendedName>
</protein>
<evidence type="ECO:0000256" key="1">
    <source>
        <dbReference type="ARBA" id="ARBA00022603"/>
    </source>
</evidence>
<feature type="domain" description="tRNA/rRNA methyltransferase SpoU type" evidence="3">
    <location>
        <begin position="25"/>
        <end position="168"/>
    </location>
</feature>